<proteinExistence type="predicted"/>
<reference evidence="1" key="1">
    <citation type="submission" date="2023-04" db="EMBL/GenBank/DDBJ databases">
        <title>A chromosome-level genome assembly of the parasitoid wasp Eretmocerus hayati.</title>
        <authorList>
            <person name="Zhong Y."/>
            <person name="Liu S."/>
            <person name="Liu Y."/>
        </authorList>
    </citation>
    <scope>NUCLEOTIDE SEQUENCE</scope>
    <source>
        <strain evidence="1">ZJU_SS_LIU_2023</strain>
    </source>
</reference>
<gene>
    <name evidence="1" type="ORF">QAD02_018932</name>
</gene>
<organism evidence="1 2">
    <name type="scientific">Eretmocerus hayati</name>
    <dbReference type="NCBI Taxonomy" id="131215"/>
    <lineage>
        <taxon>Eukaryota</taxon>
        <taxon>Metazoa</taxon>
        <taxon>Ecdysozoa</taxon>
        <taxon>Arthropoda</taxon>
        <taxon>Hexapoda</taxon>
        <taxon>Insecta</taxon>
        <taxon>Pterygota</taxon>
        <taxon>Neoptera</taxon>
        <taxon>Endopterygota</taxon>
        <taxon>Hymenoptera</taxon>
        <taxon>Apocrita</taxon>
        <taxon>Proctotrupomorpha</taxon>
        <taxon>Chalcidoidea</taxon>
        <taxon>Aphelinidae</taxon>
        <taxon>Aphelininae</taxon>
        <taxon>Eretmocerus</taxon>
    </lineage>
</organism>
<evidence type="ECO:0000313" key="2">
    <source>
        <dbReference type="Proteomes" id="UP001239111"/>
    </source>
</evidence>
<dbReference type="EMBL" id="CM056741">
    <property type="protein sequence ID" value="KAJ8683140.1"/>
    <property type="molecule type" value="Genomic_DNA"/>
</dbReference>
<name>A0ACC2PHS0_9HYME</name>
<evidence type="ECO:0000313" key="1">
    <source>
        <dbReference type="EMBL" id="KAJ8683140.1"/>
    </source>
</evidence>
<dbReference type="Proteomes" id="UP001239111">
    <property type="component" value="Chromosome 1"/>
</dbReference>
<sequence length="173" mass="20479">MEERETIDLLLTYDVRKHRNEHDNVTHYLHVACMRNKLCVVEKLLSYDQGVELVHSINRAVTTHSMFWASFTPLHFAVYYGCIETVEYLLKYRANIMIQDSKQLTPLHWADLQRNEKIVDLLLSAHKYEFGDPTSRSCLSHFHIACTRNYPSIVEHFLKLRSNIDRETQSEPW</sequence>
<comment type="caution">
    <text evidence="1">The sequence shown here is derived from an EMBL/GenBank/DDBJ whole genome shotgun (WGS) entry which is preliminary data.</text>
</comment>
<protein>
    <submittedName>
        <fullName evidence="1">Uncharacterized protein</fullName>
    </submittedName>
</protein>
<accession>A0ACC2PHS0</accession>
<keyword evidence="2" id="KW-1185">Reference proteome</keyword>